<protein>
    <submittedName>
        <fullName evidence="1">Uncharacterized protein</fullName>
    </submittedName>
</protein>
<dbReference type="AlphaFoldDB" id="A0A2W4R230"/>
<organism evidence="1 2">
    <name type="scientific">Candidatus Methylumidiphilus alinenensis</name>
    <dbReference type="NCBI Taxonomy" id="2202197"/>
    <lineage>
        <taxon>Bacteria</taxon>
        <taxon>Pseudomonadati</taxon>
        <taxon>Pseudomonadota</taxon>
        <taxon>Gammaproteobacteria</taxon>
        <taxon>Methylococcales</taxon>
        <taxon>Candidatus Methylumidiphilus</taxon>
    </lineage>
</organism>
<proteinExistence type="predicted"/>
<name>A0A2W4R230_9GAMM</name>
<accession>A0A2W4R230</accession>
<sequence>MAKINDSSDVAVLFVLVGWAIRYDGTEPIIGGNSYLQYNAENNTEMDAFVRDNKGYYLCGIDRGKVNEPSLDVVFVARNIQNNRYQVVGLYSKVEVIEDGNWSRVRTKKALLIPPDKRPIVPNYPAGRGMRRWARRISSHGRVHKSLLSVYKKLAGLQNWEATTLSPEQLEISAFEGKSLKQCGVKVAYALT</sequence>
<gene>
    <name evidence="1" type="ORF">DM484_13660</name>
</gene>
<comment type="caution">
    <text evidence="1">The sequence shown here is derived from an EMBL/GenBank/DDBJ whole genome shotgun (WGS) entry which is preliminary data.</text>
</comment>
<dbReference type="Proteomes" id="UP000249396">
    <property type="component" value="Unassembled WGS sequence"/>
</dbReference>
<evidence type="ECO:0000313" key="2">
    <source>
        <dbReference type="Proteomes" id="UP000249396"/>
    </source>
</evidence>
<reference evidence="1 2" key="1">
    <citation type="journal article" date="2018" name="Aquat. Microb. Ecol.">
        <title>Gammaproteobacterial methanotrophs dominate.</title>
        <authorList>
            <person name="Rissanen A.J."/>
            <person name="Saarenheimo J."/>
            <person name="Tiirola M."/>
            <person name="Peura S."/>
            <person name="Aalto S.L."/>
            <person name="Karvinen A."/>
            <person name="Nykanen H."/>
        </authorList>
    </citation>
    <scope>NUCLEOTIDE SEQUENCE [LARGE SCALE GENOMIC DNA]</scope>
    <source>
        <strain evidence="1">AMbin10</strain>
    </source>
</reference>
<dbReference type="EMBL" id="QJPH01000325">
    <property type="protein sequence ID" value="PZN78072.1"/>
    <property type="molecule type" value="Genomic_DNA"/>
</dbReference>
<evidence type="ECO:0000313" key="1">
    <source>
        <dbReference type="EMBL" id="PZN78072.1"/>
    </source>
</evidence>